<evidence type="ECO:0000313" key="2">
    <source>
        <dbReference type="EMBL" id="GAA3030961.1"/>
    </source>
</evidence>
<dbReference type="InterPro" id="IPR001279">
    <property type="entry name" value="Metallo-B-lactamas"/>
</dbReference>
<dbReference type="NCBIfam" id="NF041851">
    <property type="entry name" value="cyc_nuc_deg_phdiest"/>
    <property type="match status" value="1"/>
</dbReference>
<dbReference type="Proteomes" id="UP001501035">
    <property type="component" value="Unassembled WGS sequence"/>
</dbReference>
<evidence type="ECO:0000313" key="3">
    <source>
        <dbReference type="Proteomes" id="UP001501035"/>
    </source>
</evidence>
<name>A0ABP6L817_9ACTN</name>
<sequence length="263" mass="27360">MVPMHLTVLGCSGSVNGPGAACSGYLVSAPGELPVLIDCGPGVFGELQAVADPNDVAVVLSHLHADHCMDLPAMLVWRRWAPVPAVGRVPLWGPSGTASRIGAGSSEFAGEIDDISDTFAVSEWTDGQTEVLRGLRFDARKMDHPPETYGLRITGPDGEVLAYSGDTAACDQLVELARGADVFLCEASWTHDPANRPPHLHMSGLEAGEAAAAAGVGVLAITHIPPWTSTADVLAEARSAFSGHIELVQQGQELDVAAVASRA</sequence>
<accession>A0ABP6L817</accession>
<dbReference type="InterPro" id="IPR054857">
    <property type="entry name" value="cyc_nuc_deg_phdiest"/>
</dbReference>
<dbReference type="EMBL" id="BAAAVS010000018">
    <property type="protein sequence ID" value="GAA3030961.1"/>
    <property type="molecule type" value="Genomic_DNA"/>
</dbReference>
<keyword evidence="3" id="KW-1185">Reference proteome</keyword>
<protein>
    <submittedName>
        <fullName evidence="2">MBL fold metallo-hydrolase</fullName>
    </submittedName>
</protein>
<proteinExistence type="predicted"/>
<dbReference type="SUPFAM" id="SSF56281">
    <property type="entry name" value="Metallo-hydrolase/oxidoreductase"/>
    <property type="match status" value="1"/>
</dbReference>
<feature type="domain" description="Metallo-beta-lactamase" evidence="1">
    <location>
        <begin position="21"/>
        <end position="204"/>
    </location>
</feature>
<dbReference type="PANTHER" id="PTHR46018">
    <property type="entry name" value="ZINC PHOSPHODIESTERASE ELAC PROTEIN 1"/>
    <property type="match status" value="1"/>
</dbReference>
<dbReference type="SMART" id="SM00849">
    <property type="entry name" value="Lactamase_B"/>
    <property type="match status" value="1"/>
</dbReference>
<dbReference type="PANTHER" id="PTHR46018:SF4">
    <property type="entry name" value="METALLO-HYDROLASE YHFI-RELATED"/>
    <property type="match status" value="1"/>
</dbReference>
<dbReference type="InterPro" id="IPR036866">
    <property type="entry name" value="RibonucZ/Hydroxyglut_hydro"/>
</dbReference>
<gene>
    <name evidence="2" type="ORF">GCM10010528_10310</name>
</gene>
<organism evidence="2 3">
    <name type="scientific">Gordonia defluvii</name>
    <dbReference type="NCBI Taxonomy" id="283718"/>
    <lineage>
        <taxon>Bacteria</taxon>
        <taxon>Bacillati</taxon>
        <taxon>Actinomycetota</taxon>
        <taxon>Actinomycetes</taxon>
        <taxon>Mycobacteriales</taxon>
        <taxon>Gordoniaceae</taxon>
        <taxon>Gordonia</taxon>
    </lineage>
</organism>
<dbReference type="Gene3D" id="3.60.15.10">
    <property type="entry name" value="Ribonuclease Z/Hydroxyacylglutathione hydrolase-like"/>
    <property type="match status" value="1"/>
</dbReference>
<dbReference type="Pfam" id="PF12706">
    <property type="entry name" value="Lactamase_B_2"/>
    <property type="match status" value="1"/>
</dbReference>
<reference evidence="3" key="1">
    <citation type="journal article" date="2019" name="Int. J. Syst. Evol. Microbiol.">
        <title>The Global Catalogue of Microorganisms (GCM) 10K type strain sequencing project: providing services to taxonomists for standard genome sequencing and annotation.</title>
        <authorList>
            <consortium name="The Broad Institute Genomics Platform"/>
            <consortium name="The Broad Institute Genome Sequencing Center for Infectious Disease"/>
            <person name="Wu L."/>
            <person name="Ma J."/>
        </authorList>
    </citation>
    <scope>NUCLEOTIDE SEQUENCE [LARGE SCALE GENOMIC DNA]</scope>
    <source>
        <strain evidence="3">JCM 14234</strain>
    </source>
</reference>
<comment type="caution">
    <text evidence="2">The sequence shown here is derived from an EMBL/GenBank/DDBJ whole genome shotgun (WGS) entry which is preliminary data.</text>
</comment>
<dbReference type="CDD" id="cd07716">
    <property type="entry name" value="RNaseZ_short-form-like_MBL-fold"/>
    <property type="match status" value="1"/>
</dbReference>
<evidence type="ECO:0000259" key="1">
    <source>
        <dbReference type="SMART" id="SM00849"/>
    </source>
</evidence>